<sequence length="93" mass="10297">MKSGISHTNLHLVLWSIFCFMTVTCTRTRNPKYQIIAANIEPASLLNAYHLQIPGASVLLNVSISSYFEPCTKPHNSTCLTSKSSECARHGFP</sequence>
<protein>
    <submittedName>
        <fullName evidence="2">Uncharacterized protein</fullName>
    </submittedName>
</protein>
<keyword evidence="1" id="KW-0732">Signal</keyword>
<evidence type="ECO:0000313" key="2">
    <source>
        <dbReference type="EMBL" id="MBX01096.1"/>
    </source>
</evidence>
<reference evidence="2" key="1">
    <citation type="submission" date="2018-02" db="EMBL/GenBank/DDBJ databases">
        <title>Rhizophora mucronata_Transcriptome.</title>
        <authorList>
            <person name="Meera S.P."/>
            <person name="Sreeshan A."/>
            <person name="Augustine A."/>
        </authorList>
    </citation>
    <scope>NUCLEOTIDE SEQUENCE</scope>
    <source>
        <tissue evidence="2">Leaf</tissue>
    </source>
</reference>
<organism evidence="2">
    <name type="scientific">Rhizophora mucronata</name>
    <name type="common">Asiatic mangrove</name>
    <dbReference type="NCBI Taxonomy" id="61149"/>
    <lineage>
        <taxon>Eukaryota</taxon>
        <taxon>Viridiplantae</taxon>
        <taxon>Streptophyta</taxon>
        <taxon>Embryophyta</taxon>
        <taxon>Tracheophyta</taxon>
        <taxon>Spermatophyta</taxon>
        <taxon>Magnoliopsida</taxon>
        <taxon>eudicotyledons</taxon>
        <taxon>Gunneridae</taxon>
        <taxon>Pentapetalae</taxon>
        <taxon>rosids</taxon>
        <taxon>fabids</taxon>
        <taxon>Malpighiales</taxon>
        <taxon>Rhizophoraceae</taxon>
        <taxon>Rhizophora</taxon>
    </lineage>
</organism>
<evidence type="ECO:0000256" key="1">
    <source>
        <dbReference type="SAM" id="SignalP"/>
    </source>
</evidence>
<proteinExistence type="predicted"/>
<feature type="chain" id="PRO_5015111130" evidence="1">
    <location>
        <begin position="26"/>
        <end position="93"/>
    </location>
</feature>
<accession>A0A2P2K5S4</accession>
<name>A0A2P2K5S4_RHIMU</name>
<feature type="signal peptide" evidence="1">
    <location>
        <begin position="1"/>
        <end position="25"/>
    </location>
</feature>
<dbReference type="AlphaFoldDB" id="A0A2P2K5S4"/>
<dbReference type="EMBL" id="GGEC01020612">
    <property type="protein sequence ID" value="MBX01096.1"/>
    <property type="molecule type" value="Transcribed_RNA"/>
</dbReference>